<dbReference type="InterPro" id="IPR003163">
    <property type="entry name" value="Tscrpt_reg_HTH_APSES-type"/>
</dbReference>
<evidence type="ECO:0000313" key="3">
    <source>
        <dbReference type="Proteomes" id="UP000310108"/>
    </source>
</evidence>
<dbReference type="GO" id="GO:0003677">
    <property type="term" value="F:DNA binding"/>
    <property type="evidence" value="ECO:0007669"/>
    <property type="project" value="InterPro"/>
</dbReference>
<reference evidence="2 3" key="1">
    <citation type="journal article" date="2019" name="PLoS ONE">
        <title>Comparative genome analysis indicates high evolutionary potential of pathogenicity genes in Colletotrichum tanaceti.</title>
        <authorList>
            <person name="Lelwala R.V."/>
            <person name="Korhonen P.K."/>
            <person name="Young N.D."/>
            <person name="Scott J.B."/>
            <person name="Ades P.A."/>
            <person name="Gasser R.B."/>
            <person name="Taylor P.W.J."/>
        </authorList>
    </citation>
    <scope>NUCLEOTIDE SEQUENCE [LARGE SCALE GENOMIC DNA]</scope>
    <source>
        <strain evidence="2">BRIP57314</strain>
    </source>
</reference>
<gene>
    <name evidence="2" type="primary">bqt4</name>
    <name evidence="2" type="ORF">CTA1_13001</name>
</gene>
<dbReference type="GO" id="GO:0044820">
    <property type="term" value="P:mitotic telomere tethering at nuclear periphery"/>
    <property type="evidence" value="ECO:0007669"/>
    <property type="project" value="TreeGrafter"/>
</dbReference>
<accession>A0A4U6X449</accession>
<dbReference type="GO" id="GO:1990862">
    <property type="term" value="C:nuclear membrane complex Bqt3-Bqt4"/>
    <property type="evidence" value="ECO:0007669"/>
    <property type="project" value="InterPro"/>
</dbReference>
<dbReference type="Proteomes" id="UP000310108">
    <property type="component" value="Unassembled WGS sequence"/>
</dbReference>
<dbReference type="EMBL" id="PJEX01000434">
    <property type="protein sequence ID" value="TKW50142.1"/>
    <property type="molecule type" value="Genomic_DNA"/>
</dbReference>
<dbReference type="PANTHER" id="PTHR38044">
    <property type="entry name" value="BOUQUET FORMATION PROTEIN 4"/>
    <property type="match status" value="1"/>
</dbReference>
<organism evidence="2 3">
    <name type="scientific">Colletotrichum tanaceti</name>
    <dbReference type="NCBI Taxonomy" id="1306861"/>
    <lineage>
        <taxon>Eukaryota</taxon>
        <taxon>Fungi</taxon>
        <taxon>Dikarya</taxon>
        <taxon>Ascomycota</taxon>
        <taxon>Pezizomycotina</taxon>
        <taxon>Sordariomycetes</taxon>
        <taxon>Hypocreomycetidae</taxon>
        <taxon>Glomerellales</taxon>
        <taxon>Glomerellaceae</taxon>
        <taxon>Colletotrichum</taxon>
        <taxon>Colletotrichum destructivum species complex</taxon>
    </lineage>
</organism>
<dbReference type="PANTHER" id="PTHR38044:SF1">
    <property type="entry name" value="BOUQUET FORMATION PROTEIN 4"/>
    <property type="match status" value="1"/>
</dbReference>
<dbReference type="InterPro" id="IPR037548">
    <property type="entry name" value="Bqt4"/>
</dbReference>
<dbReference type="GO" id="GO:0070197">
    <property type="term" value="P:meiotic attachment of telomere to nuclear envelope"/>
    <property type="evidence" value="ECO:0007669"/>
    <property type="project" value="InterPro"/>
</dbReference>
<feature type="domain" description="HTH APSES-type" evidence="1">
    <location>
        <begin position="252"/>
        <end position="342"/>
    </location>
</feature>
<protein>
    <submittedName>
        <fullName evidence="2">Bouquet formation protein 4</fullName>
    </submittedName>
</protein>
<dbReference type="AlphaFoldDB" id="A0A4U6X449"/>
<name>A0A4U6X449_9PEZI</name>
<dbReference type="SUPFAM" id="SSF54616">
    <property type="entry name" value="DNA-binding domain of Mlu1-box binding protein MBP1"/>
    <property type="match status" value="1"/>
</dbReference>
<dbReference type="OrthoDB" id="4839022at2759"/>
<keyword evidence="3" id="KW-1185">Reference proteome</keyword>
<dbReference type="PROSITE" id="PS51299">
    <property type="entry name" value="HTH_APSES"/>
    <property type="match status" value="1"/>
</dbReference>
<comment type="caution">
    <text evidence="2">The sequence shown here is derived from an EMBL/GenBank/DDBJ whole genome shotgun (WGS) entry which is preliminary data.</text>
</comment>
<proteinExistence type="predicted"/>
<sequence length="342" mass="38555">MGATLRVHKVKKYADLNVAEPAEGTPAHTSWEAGRDVAYYLLVSSCDTLIDKLLDAGWQDDGNPYTLMKALEKYISKASEDPVGALVDEFAKGNAHDHKTLHDALKRAQYLRARITNICGENSDHFWAVLLLNYFKVRLPDTFRQYTNNDNNNSKKPAWSDVVETIYTLSPNEKEKIAYRPCLIPRAYANNIPDHFFLRHSPPERRLPAKRNPMMLEDAPSHANLVLRRSLTQTQLLSNPPKGQGGVFEYSHFRTPLSKCVVSGVFKSSPVFYFLLRRSLDDFVSATGIFKATFPYAMASEEEAESNHIKSFATTCPEETAYDVWIPPDHALALAKEYGIAP</sequence>
<evidence type="ECO:0000259" key="1">
    <source>
        <dbReference type="PROSITE" id="PS51299"/>
    </source>
</evidence>
<evidence type="ECO:0000313" key="2">
    <source>
        <dbReference type="EMBL" id="TKW50142.1"/>
    </source>
</evidence>
<dbReference type="InterPro" id="IPR036887">
    <property type="entry name" value="HTH_APSES_sf"/>
</dbReference>
<dbReference type="STRING" id="1306861.A0A4U6X449"/>